<name>M3DCN6_SPHMS</name>
<dbReference type="InterPro" id="IPR004358">
    <property type="entry name" value="Sig_transdc_His_kin-like_C"/>
</dbReference>
<dbReference type="InterPro" id="IPR003594">
    <property type="entry name" value="HATPase_dom"/>
</dbReference>
<protein>
    <recommendedName>
        <fullName evidence="2">histidine kinase</fullName>
        <ecNumber evidence="2">2.7.13.3</ecNumber>
    </recommendedName>
</protein>
<dbReference type="PROSITE" id="PS50110">
    <property type="entry name" value="RESPONSE_REGULATORY"/>
    <property type="match status" value="1"/>
</dbReference>
<feature type="non-terminal residue" evidence="10">
    <location>
        <position position="1"/>
    </location>
</feature>
<reference evidence="10 11" key="1">
    <citation type="journal article" date="2012" name="PLoS Pathog.">
        <title>Diverse lifestyles and strategies of plant pathogenesis encoded in the genomes of eighteen Dothideomycetes fungi.</title>
        <authorList>
            <person name="Ohm R.A."/>
            <person name="Feau N."/>
            <person name="Henrissat B."/>
            <person name="Schoch C.L."/>
            <person name="Horwitz B.A."/>
            <person name="Barry K.W."/>
            <person name="Condon B.J."/>
            <person name="Copeland A.C."/>
            <person name="Dhillon B."/>
            <person name="Glaser F."/>
            <person name="Hesse C.N."/>
            <person name="Kosti I."/>
            <person name="LaButti K."/>
            <person name="Lindquist E.A."/>
            <person name="Lucas S."/>
            <person name="Salamov A.A."/>
            <person name="Bradshaw R.E."/>
            <person name="Ciuffetti L."/>
            <person name="Hamelin R.C."/>
            <person name="Kema G.H.J."/>
            <person name="Lawrence C."/>
            <person name="Scott J.A."/>
            <person name="Spatafora J.W."/>
            <person name="Turgeon B.G."/>
            <person name="de Wit P.J.G.M."/>
            <person name="Zhong S."/>
            <person name="Goodwin S.B."/>
            <person name="Grigoriev I.V."/>
        </authorList>
    </citation>
    <scope>NUCLEOTIDE SEQUENCE [LARGE SCALE GENOMIC DNA]</scope>
    <source>
        <strain evidence="10 11">SO2202</strain>
    </source>
</reference>
<dbReference type="SUPFAM" id="SSF55781">
    <property type="entry name" value="GAF domain-like"/>
    <property type="match status" value="1"/>
</dbReference>
<proteinExistence type="predicted"/>
<gene>
    <name evidence="10" type="ORF">SEPMUDRAFT_39073</name>
</gene>
<feature type="compositionally biased region" description="Low complexity" evidence="7">
    <location>
        <begin position="274"/>
        <end position="293"/>
    </location>
</feature>
<evidence type="ECO:0000256" key="1">
    <source>
        <dbReference type="ARBA" id="ARBA00000085"/>
    </source>
</evidence>
<dbReference type="Proteomes" id="UP000016931">
    <property type="component" value="Unassembled WGS sequence"/>
</dbReference>
<dbReference type="HOGENOM" id="CLU_002763_0_0_1"/>
<dbReference type="Gene3D" id="1.10.287.130">
    <property type="match status" value="1"/>
</dbReference>
<accession>M3DCN6</accession>
<feature type="region of interest" description="Disordered" evidence="7">
    <location>
        <begin position="202"/>
        <end position="221"/>
    </location>
</feature>
<dbReference type="Gene3D" id="3.30.565.10">
    <property type="entry name" value="Histidine kinase-like ATPase, C-terminal domain"/>
    <property type="match status" value="1"/>
</dbReference>
<feature type="region of interest" description="Disordered" evidence="7">
    <location>
        <begin position="236"/>
        <end position="299"/>
    </location>
</feature>
<keyword evidence="5" id="KW-0418">Kinase</keyword>
<feature type="domain" description="Response regulatory" evidence="9">
    <location>
        <begin position="1174"/>
        <end position="1309"/>
    </location>
</feature>
<evidence type="ECO:0000313" key="10">
    <source>
        <dbReference type="EMBL" id="EMF15579.1"/>
    </source>
</evidence>
<dbReference type="SUPFAM" id="SSF47384">
    <property type="entry name" value="Homodimeric domain of signal transducing histidine kinase"/>
    <property type="match status" value="1"/>
</dbReference>
<comment type="catalytic activity">
    <reaction evidence="1">
        <text>ATP + protein L-histidine = ADP + protein N-phospho-L-histidine.</text>
        <dbReference type="EC" id="2.7.13.3"/>
    </reaction>
</comment>
<dbReference type="InterPro" id="IPR011006">
    <property type="entry name" value="CheY-like_superfamily"/>
</dbReference>
<dbReference type="SMART" id="SM00448">
    <property type="entry name" value="REC"/>
    <property type="match status" value="1"/>
</dbReference>
<feature type="region of interest" description="Disordered" evidence="7">
    <location>
        <begin position="1084"/>
        <end position="1120"/>
    </location>
</feature>
<keyword evidence="11" id="KW-1185">Reference proteome</keyword>
<dbReference type="SUPFAM" id="SSF55874">
    <property type="entry name" value="ATPase domain of HSP90 chaperone/DNA topoisomerase II/histidine kinase"/>
    <property type="match status" value="1"/>
</dbReference>
<organism evidence="10 11">
    <name type="scientific">Sphaerulina musiva (strain SO2202)</name>
    <name type="common">Poplar stem canker fungus</name>
    <name type="synonym">Septoria musiva</name>
    <dbReference type="NCBI Taxonomy" id="692275"/>
    <lineage>
        <taxon>Eukaryota</taxon>
        <taxon>Fungi</taxon>
        <taxon>Dikarya</taxon>
        <taxon>Ascomycota</taxon>
        <taxon>Pezizomycotina</taxon>
        <taxon>Dothideomycetes</taxon>
        <taxon>Dothideomycetidae</taxon>
        <taxon>Mycosphaerellales</taxon>
        <taxon>Mycosphaerellaceae</taxon>
        <taxon>Sphaerulina</taxon>
    </lineage>
</organism>
<dbReference type="InterPro" id="IPR001789">
    <property type="entry name" value="Sig_transdc_resp-reg_receiver"/>
</dbReference>
<evidence type="ECO:0000259" key="9">
    <source>
        <dbReference type="PROSITE" id="PS50110"/>
    </source>
</evidence>
<dbReference type="Pfam" id="PF02518">
    <property type="entry name" value="HATPase_c"/>
    <property type="match status" value="1"/>
</dbReference>
<dbReference type="EMBL" id="KB456261">
    <property type="protein sequence ID" value="EMF15579.1"/>
    <property type="molecule type" value="Genomic_DNA"/>
</dbReference>
<dbReference type="InterPro" id="IPR005467">
    <property type="entry name" value="His_kinase_dom"/>
</dbReference>
<dbReference type="InterPro" id="IPR003661">
    <property type="entry name" value="HisK_dim/P_dom"/>
</dbReference>
<dbReference type="OMA" id="FPNATQV"/>
<dbReference type="RefSeq" id="XP_016763700.1">
    <property type="nucleotide sequence ID" value="XM_016908729.1"/>
</dbReference>
<feature type="region of interest" description="Disordered" evidence="7">
    <location>
        <begin position="132"/>
        <end position="188"/>
    </location>
</feature>
<dbReference type="SMART" id="SM00388">
    <property type="entry name" value="HisKA"/>
    <property type="match status" value="1"/>
</dbReference>
<dbReference type="GO" id="GO:0005886">
    <property type="term" value="C:plasma membrane"/>
    <property type="evidence" value="ECO:0007669"/>
    <property type="project" value="TreeGrafter"/>
</dbReference>
<evidence type="ECO:0000313" key="11">
    <source>
        <dbReference type="Proteomes" id="UP000016931"/>
    </source>
</evidence>
<dbReference type="OrthoDB" id="303614at2759"/>
<feature type="compositionally biased region" description="Basic and acidic residues" evidence="7">
    <location>
        <begin position="247"/>
        <end position="272"/>
    </location>
</feature>
<dbReference type="CDD" id="cd17546">
    <property type="entry name" value="REC_hyHK_CKI1_RcsC-like"/>
    <property type="match status" value="1"/>
</dbReference>
<evidence type="ECO:0000256" key="2">
    <source>
        <dbReference type="ARBA" id="ARBA00012438"/>
    </source>
</evidence>
<dbReference type="Gene3D" id="3.40.50.2300">
    <property type="match status" value="1"/>
</dbReference>
<feature type="region of interest" description="Disordered" evidence="7">
    <location>
        <begin position="1008"/>
        <end position="1058"/>
    </location>
</feature>
<dbReference type="STRING" id="692275.M3DCN6"/>
<dbReference type="InterPro" id="IPR036097">
    <property type="entry name" value="HisK_dim/P_sf"/>
</dbReference>
<dbReference type="PRINTS" id="PR00344">
    <property type="entry name" value="BCTRLSENSOR"/>
</dbReference>
<evidence type="ECO:0000256" key="7">
    <source>
        <dbReference type="SAM" id="MobiDB-lite"/>
    </source>
</evidence>
<keyword evidence="3 6" id="KW-0597">Phosphoprotein</keyword>
<feature type="modified residue" description="4-aspartylphosphate" evidence="6">
    <location>
        <position position="1226"/>
    </location>
</feature>
<feature type="domain" description="Histidine kinase" evidence="8">
    <location>
        <begin position="540"/>
        <end position="827"/>
    </location>
</feature>
<dbReference type="SUPFAM" id="SSF52172">
    <property type="entry name" value="CheY-like"/>
    <property type="match status" value="1"/>
</dbReference>
<evidence type="ECO:0000256" key="6">
    <source>
        <dbReference type="PROSITE-ProRule" id="PRU00169"/>
    </source>
</evidence>
<dbReference type="Pfam" id="PF00072">
    <property type="entry name" value="Response_reg"/>
    <property type="match status" value="1"/>
</dbReference>
<dbReference type="Pfam" id="PF00512">
    <property type="entry name" value="HisKA"/>
    <property type="match status" value="1"/>
</dbReference>
<evidence type="ECO:0000259" key="8">
    <source>
        <dbReference type="PROSITE" id="PS50109"/>
    </source>
</evidence>
<dbReference type="InterPro" id="IPR036890">
    <property type="entry name" value="HATPase_C_sf"/>
</dbReference>
<evidence type="ECO:0000256" key="4">
    <source>
        <dbReference type="ARBA" id="ARBA00022679"/>
    </source>
</evidence>
<dbReference type="GeneID" id="27905866"/>
<feature type="compositionally biased region" description="Polar residues" evidence="7">
    <location>
        <begin position="1013"/>
        <end position="1033"/>
    </location>
</feature>
<dbReference type="GO" id="GO:0009927">
    <property type="term" value="F:histidine phosphotransfer kinase activity"/>
    <property type="evidence" value="ECO:0007669"/>
    <property type="project" value="TreeGrafter"/>
</dbReference>
<dbReference type="EC" id="2.7.13.3" evidence="2"/>
<dbReference type="GO" id="GO:0000155">
    <property type="term" value="F:phosphorelay sensor kinase activity"/>
    <property type="evidence" value="ECO:0007669"/>
    <property type="project" value="InterPro"/>
</dbReference>
<dbReference type="eggNOG" id="KOG0519">
    <property type="taxonomic scope" value="Eukaryota"/>
</dbReference>
<dbReference type="SMART" id="SM00387">
    <property type="entry name" value="HATPase_c"/>
    <property type="match status" value="1"/>
</dbReference>
<sequence>INMSKNGGLLERTLAQEPELVNGEEIPAHYEVLDMSRDPRWSAHDFVCSEPSFKYYCGLPLRTDNNINIGALFLLDDKPKVSSSQARLRVLFTIAANIMSHMKTVKEANEKRRAIYMNMCMADFLNPEHRFRSRQMRPPKFSSPPDVDNNSRVVEPHQTGQDVLSSRPIAEKGTSNPDRRLSVPHCPTSRSVTFVSDEQLCRRRDLSRSPGPTPRTDSCISNEQHEYFGHKHIAPLLDTTEPGLPSQHKDTSTGILGEEKEYGLDADPDRSRGRPPGRSSRSSTSSMSPKPSKNVTEADYQRTFDRAAYLLRQSLDLSAHGGGGVVLLDANAGAESMDPVSKRRDSKSGEINTAARRPGAGPRQKSEAGSKADRFDSLHNGLMQERVVLATASISDSAEHIKNFGRADSTWKVTLTPPELRRMCTRHPRGKLYNIPESVGTTLFDYEGRAVAGRLSLKLYELVLLRRQFPEAKQVMFVPMYHANLNRWTSCFAFTNSRYRIFDYALDYLPMLSFTNAVKAEIVRIATAFTDQQKSLLLNSMSHELRSPLHGILASIEFLQDTDMDAFQATCINTMDACAHTLIDTVAMVLDHNIVKTSQQSQDSNEKSPSMPGRASVRDGPLFAIDQDCDIALITEEVMWVPFVNCLVAGNATKFDDTTIEMNATLELVNGDLSMRRILQAVRPEVELILDVQAPTDWSFSTHPGAIRRIVLNLFANSLKYTKHGYIMVSLQRAHIGHEEAADSRFTEKNKSDIIKLIVTDTGQGMSPEYLRAKVFAPFTRENVRAAGAGVGLRIVRSIVGSLKGEIDIKSIVNVGTIVVVSLPMKKARSIDIALPNNLPTTPGGSEITLIARRQQRLRDPNISTLQNLQDPPHAALYVPTLEHSNFSQTQGAHHVYAALVQYLTNWFRLPTSQNWDVDLSAKLLFVDEMHLPTLLAGRPDYLGTQSPQSIIIMCANPARQAVLSQDIKSRRVELISKPFGPYKLARTICRALEKSCVPMKTEEFKQKHEQTVVMTPDSSRSAVSSATHNSGITRRKHEVNAGSQVEHLASQTPPARAVSTQIDETHFREVTTVRSASHIHEVEAGTDGGFPFPAHDVQPHRSTPPPNLPGDDPKTPENRPAYHLAPPGARRLGILESRPAATPTAYGRAQPPTTVDRIDLWDRQPGAQSRKPRLLLVDDNRLNLQLLHTYLLKKGHDSALIRTAEDGRQALDIYREFLADIVFMDLSMPVMDGLEATREIRAFEARRADDTSPTNPGGSRTCTPAIIIALTGNAKSNDQTEAFNCGIDMYMTKPASLKQISVLLENWRERT</sequence>
<evidence type="ECO:0000256" key="3">
    <source>
        <dbReference type="ARBA" id="ARBA00022553"/>
    </source>
</evidence>
<dbReference type="PROSITE" id="PS50109">
    <property type="entry name" value="HIS_KIN"/>
    <property type="match status" value="1"/>
</dbReference>
<feature type="region of interest" description="Disordered" evidence="7">
    <location>
        <begin position="334"/>
        <end position="372"/>
    </location>
</feature>
<dbReference type="PANTHER" id="PTHR43047">
    <property type="entry name" value="TWO-COMPONENT HISTIDINE PROTEIN KINASE"/>
    <property type="match status" value="1"/>
</dbReference>
<evidence type="ECO:0000256" key="5">
    <source>
        <dbReference type="ARBA" id="ARBA00022777"/>
    </source>
</evidence>
<dbReference type="PANTHER" id="PTHR43047:SF72">
    <property type="entry name" value="OSMOSENSING HISTIDINE PROTEIN KINASE SLN1"/>
    <property type="match status" value="1"/>
</dbReference>
<feature type="compositionally biased region" description="Polar residues" evidence="7">
    <location>
        <begin position="148"/>
        <end position="164"/>
    </location>
</feature>
<keyword evidence="4" id="KW-0808">Transferase</keyword>
<dbReference type="CDD" id="cd00082">
    <property type="entry name" value="HisKA"/>
    <property type="match status" value="1"/>
</dbReference>